<protein>
    <submittedName>
        <fullName evidence="1">DUF4238 domain-containing protein</fullName>
    </submittedName>
</protein>
<comment type="caution">
    <text evidence="1">The sequence shown here is derived from an EMBL/GenBank/DDBJ whole genome shotgun (WGS) entry which is preliminary data.</text>
</comment>
<reference evidence="1 2" key="1">
    <citation type="submission" date="2021-12" db="EMBL/GenBank/DDBJ databases">
        <title>Genome sequence of Kibdelosporangium philippinense ATCC 49844.</title>
        <authorList>
            <person name="Fedorov E.A."/>
            <person name="Omeragic M."/>
            <person name="Shalygina K.F."/>
            <person name="Maclea K.S."/>
        </authorList>
    </citation>
    <scope>NUCLEOTIDE SEQUENCE [LARGE SCALE GENOMIC DNA]</scope>
    <source>
        <strain evidence="1 2">ATCC 49844</strain>
    </source>
</reference>
<dbReference type="EMBL" id="JAJVCN010000004">
    <property type="protein sequence ID" value="MCE7010039.1"/>
    <property type="molecule type" value="Genomic_DNA"/>
</dbReference>
<dbReference type="Pfam" id="PF14022">
    <property type="entry name" value="DUF4238"/>
    <property type="match status" value="1"/>
</dbReference>
<evidence type="ECO:0000313" key="2">
    <source>
        <dbReference type="Proteomes" id="UP001521150"/>
    </source>
</evidence>
<dbReference type="InterPro" id="IPR025332">
    <property type="entry name" value="DUF4238"/>
</dbReference>
<gene>
    <name evidence="1" type="ORF">LWC34_45615</name>
</gene>
<organism evidence="1 2">
    <name type="scientific">Kibdelosporangium philippinense</name>
    <dbReference type="NCBI Taxonomy" id="211113"/>
    <lineage>
        <taxon>Bacteria</taxon>
        <taxon>Bacillati</taxon>
        <taxon>Actinomycetota</taxon>
        <taxon>Actinomycetes</taxon>
        <taxon>Pseudonocardiales</taxon>
        <taxon>Pseudonocardiaceae</taxon>
        <taxon>Kibdelosporangium</taxon>
    </lineage>
</organism>
<dbReference type="RefSeq" id="WP_233731518.1">
    <property type="nucleotide sequence ID" value="NZ_JAJVCN010000004.1"/>
</dbReference>
<evidence type="ECO:0000313" key="1">
    <source>
        <dbReference type="EMBL" id="MCE7010039.1"/>
    </source>
</evidence>
<dbReference type="Proteomes" id="UP001521150">
    <property type="component" value="Unassembled WGS sequence"/>
</dbReference>
<name>A0ABS8ZQK8_9PSEU</name>
<sequence>MSVPKKHHYVPQFLLRNFADDRGQLVVHRTDRPQHFFASARDVGHRNFGHSLFWPHREPDHTSLEIGMAEIESAAAGVVTQLRSSRVHSVTPAQREVLGFLIALQWSRSRFLLEVVRREVLGRDTPVDDFTRSIGLLNIVTNVLDPWFARQRDAFDPKERFCSIEGMLAGWHWRVYRPAGPKLVVADNVVSMWGVAIGEVASMPEAWTRHGIGVALHTCARITVPLAPELGLVLTPRGQLSRRITPVEFNRATIYNSREFVAHHSAGLSDQRLKCAFDDDVETQRWILPTIRAGTTIGG</sequence>
<proteinExistence type="predicted"/>
<accession>A0ABS8ZQK8</accession>
<keyword evidence="2" id="KW-1185">Reference proteome</keyword>